<evidence type="ECO:0000313" key="13">
    <source>
        <dbReference type="Proteomes" id="UP000199659"/>
    </source>
</evidence>
<dbReference type="SMART" id="SM00448">
    <property type="entry name" value="REC"/>
    <property type="match status" value="1"/>
</dbReference>
<keyword evidence="4" id="KW-0805">Transcription regulation</keyword>
<gene>
    <name evidence="12" type="ORF">SAMN05661086_02295</name>
</gene>
<dbReference type="GO" id="GO:0000156">
    <property type="term" value="F:phosphorelay response regulator activity"/>
    <property type="evidence" value="ECO:0007669"/>
    <property type="project" value="TreeGrafter"/>
</dbReference>
<evidence type="ECO:0000256" key="5">
    <source>
        <dbReference type="ARBA" id="ARBA00023125"/>
    </source>
</evidence>
<evidence type="ECO:0000256" key="9">
    <source>
        <dbReference type="PROSITE-ProRule" id="PRU01091"/>
    </source>
</evidence>
<dbReference type="GO" id="GO:0000976">
    <property type="term" value="F:transcription cis-regulatory region binding"/>
    <property type="evidence" value="ECO:0007669"/>
    <property type="project" value="TreeGrafter"/>
</dbReference>
<feature type="domain" description="Response regulatory" evidence="10">
    <location>
        <begin position="3"/>
        <end position="116"/>
    </location>
</feature>
<dbReference type="Gene3D" id="6.10.250.690">
    <property type="match status" value="1"/>
</dbReference>
<keyword evidence="13" id="KW-1185">Reference proteome</keyword>
<comment type="function">
    <text evidence="7">May play the central regulatory role in sporulation. It may be an element of the effector pathway responsible for the activation of sporulation genes in response to nutritional stress. Spo0A may act in concert with spo0H (a sigma factor) to control the expression of some genes that are critical to the sporulation process.</text>
</comment>
<dbReference type="GO" id="GO:0005829">
    <property type="term" value="C:cytosol"/>
    <property type="evidence" value="ECO:0007669"/>
    <property type="project" value="TreeGrafter"/>
</dbReference>
<organism evidence="12 13">
    <name type="scientific">Anaeromicropila populeti</name>
    <dbReference type="NCBI Taxonomy" id="37658"/>
    <lineage>
        <taxon>Bacteria</taxon>
        <taxon>Bacillati</taxon>
        <taxon>Bacillota</taxon>
        <taxon>Clostridia</taxon>
        <taxon>Lachnospirales</taxon>
        <taxon>Lachnospiraceae</taxon>
        <taxon>Anaeromicropila</taxon>
    </lineage>
</organism>
<dbReference type="RefSeq" id="WP_092560877.1">
    <property type="nucleotide sequence ID" value="NZ_FOYZ01000008.1"/>
</dbReference>
<dbReference type="Gene3D" id="3.40.50.2300">
    <property type="match status" value="1"/>
</dbReference>
<dbReference type="CDD" id="cd00383">
    <property type="entry name" value="trans_reg_C"/>
    <property type="match status" value="1"/>
</dbReference>
<feature type="domain" description="OmpR/PhoB-type" evidence="11">
    <location>
        <begin position="137"/>
        <end position="235"/>
    </location>
</feature>
<evidence type="ECO:0000313" key="12">
    <source>
        <dbReference type="EMBL" id="SFR87784.1"/>
    </source>
</evidence>
<keyword evidence="6" id="KW-0804">Transcription</keyword>
<evidence type="ECO:0000256" key="1">
    <source>
        <dbReference type="ARBA" id="ARBA00018672"/>
    </source>
</evidence>
<sequence length="235" mass="27080">MSKILVVEDDLDINKLLEKILQKQGYEVVCAFSGTEADLRLSLKSFDLVLCDLMIPGISGEELIGRIRKGKYIPIIALTAKLAIDDKVKVLELGADDYMTKPFEVRELLARVKVQIRRGGLLQEENMNRKHWGEDSNMPLTYRDLFLYQESRIVELRGEKLDLTAHEFDILRTMMENPQKVFSKDALYEAVWENGYYGEDNTVSVHISNIRKKMGRITQDEYISTVWGIGYKLNL</sequence>
<name>A0A1I6K9G2_9FIRM</name>
<dbReference type="InterPro" id="IPR001867">
    <property type="entry name" value="OmpR/PhoB-type_DNA-bd"/>
</dbReference>
<keyword evidence="5 9" id="KW-0238">DNA-binding</keyword>
<dbReference type="GO" id="GO:0006355">
    <property type="term" value="P:regulation of DNA-templated transcription"/>
    <property type="evidence" value="ECO:0007669"/>
    <property type="project" value="InterPro"/>
</dbReference>
<dbReference type="GO" id="GO:0032993">
    <property type="term" value="C:protein-DNA complex"/>
    <property type="evidence" value="ECO:0007669"/>
    <property type="project" value="TreeGrafter"/>
</dbReference>
<dbReference type="PANTHER" id="PTHR48111">
    <property type="entry name" value="REGULATOR OF RPOS"/>
    <property type="match status" value="1"/>
</dbReference>
<dbReference type="Gene3D" id="1.10.10.10">
    <property type="entry name" value="Winged helix-like DNA-binding domain superfamily/Winged helix DNA-binding domain"/>
    <property type="match status" value="1"/>
</dbReference>
<dbReference type="SUPFAM" id="SSF52172">
    <property type="entry name" value="CheY-like"/>
    <property type="match status" value="1"/>
</dbReference>
<dbReference type="STRING" id="37658.SAMN05661086_02295"/>
<evidence type="ECO:0000256" key="2">
    <source>
        <dbReference type="ARBA" id="ARBA00022553"/>
    </source>
</evidence>
<proteinExistence type="predicted"/>
<keyword evidence="2 8" id="KW-0597">Phosphoprotein</keyword>
<dbReference type="FunFam" id="1.10.10.10:FF:000018">
    <property type="entry name" value="DNA-binding response regulator ResD"/>
    <property type="match status" value="1"/>
</dbReference>
<dbReference type="AlphaFoldDB" id="A0A1I6K9G2"/>
<dbReference type="SMART" id="SM00862">
    <property type="entry name" value="Trans_reg_C"/>
    <property type="match status" value="1"/>
</dbReference>
<dbReference type="InterPro" id="IPR001789">
    <property type="entry name" value="Sig_transdc_resp-reg_receiver"/>
</dbReference>
<dbReference type="PROSITE" id="PS50110">
    <property type="entry name" value="RESPONSE_REGULATORY"/>
    <property type="match status" value="1"/>
</dbReference>
<evidence type="ECO:0000256" key="6">
    <source>
        <dbReference type="ARBA" id="ARBA00023163"/>
    </source>
</evidence>
<dbReference type="OrthoDB" id="1655504at2"/>
<protein>
    <recommendedName>
        <fullName evidence="1">Stage 0 sporulation protein A homolog</fullName>
    </recommendedName>
</protein>
<evidence type="ECO:0000259" key="11">
    <source>
        <dbReference type="PROSITE" id="PS51755"/>
    </source>
</evidence>
<keyword evidence="3" id="KW-0902">Two-component regulatory system</keyword>
<evidence type="ECO:0000256" key="8">
    <source>
        <dbReference type="PROSITE-ProRule" id="PRU00169"/>
    </source>
</evidence>
<dbReference type="InterPro" id="IPR039420">
    <property type="entry name" value="WalR-like"/>
</dbReference>
<dbReference type="Proteomes" id="UP000199659">
    <property type="component" value="Unassembled WGS sequence"/>
</dbReference>
<dbReference type="InterPro" id="IPR036388">
    <property type="entry name" value="WH-like_DNA-bd_sf"/>
</dbReference>
<dbReference type="EMBL" id="FOYZ01000008">
    <property type="protein sequence ID" value="SFR87784.1"/>
    <property type="molecule type" value="Genomic_DNA"/>
</dbReference>
<feature type="modified residue" description="4-aspartylphosphate" evidence="8">
    <location>
        <position position="52"/>
    </location>
</feature>
<accession>A0A1I6K9G2</accession>
<dbReference type="Pfam" id="PF00072">
    <property type="entry name" value="Response_reg"/>
    <property type="match status" value="1"/>
</dbReference>
<dbReference type="PANTHER" id="PTHR48111:SF2">
    <property type="entry name" value="RESPONSE REGULATOR SAER"/>
    <property type="match status" value="1"/>
</dbReference>
<evidence type="ECO:0000256" key="7">
    <source>
        <dbReference type="ARBA" id="ARBA00024867"/>
    </source>
</evidence>
<dbReference type="Pfam" id="PF00486">
    <property type="entry name" value="Trans_reg_C"/>
    <property type="match status" value="1"/>
</dbReference>
<dbReference type="InterPro" id="IPR011006">
    <property type="entry name" value="CheY-like_superfamily"/>
</dbReference>
<evidence type="ECO:0000256" key="4">
    <source>
        <dbReference type="ARBA" id="ARBA00023015"/>
    </source>
</evidence>
<reference evidence="12 13" key="1">
    <citation type="submission" date="2016-10" db="EMBL/GenBank/DDBJ databases">
        <authorList>
            <person name="de Groot N.N."/>
        </authorList>
    </citation>
    <scope>NUCLEOTIDE SEQUENCE [LARGE SCALE GENOMIC DNA]</scope>
    <source>
        <strain evidence="12 13">743A</strain>
    </source>
</reference>
<evidence type="ECO:0000256" key="3">
    <source>
        <dbReference type="ARBA" id="ARBA00023012"/>
    </source>
</evidence>
<feature type="DNA-binding region" description="OmpR/PhoB-type" evidence="9">
    <location>
        <begin position="137"/>
        <end position="235"/>
    </location>
</feature>
<dbReference type="PROSITE" id="PS51755">
    <property type="entry name" value="OMPR_PHOB"/>
    <property type="match status" value="1"/>
</dbReference>
<evidence type="ECO:0000259" key="10">
    <source>
        <dbReference type="PROSITE" id="PS50110"/>
    </source>
</evidence>